<evidence type="ECO:0000256" key="10">
    <source>
        <dbReference type="ARBA" id="ARBA00023224"/>
    </source>
</evidence>
<reference evidence="15" key="1">
    <citation type="submission" date="2011-08" db="EMBL/GenBank/DDBJ databases">
        <title>The draft genome of Latimeria chalumnae.</title>
        <authorList>
            <person name="Di Palma F."/>
            <person name="Alfoldi J."/>
            <person name="Johnson J."/>
            <person name="Berlin A."/>
            <person name="Gnerre S."/>
            <person name="Jaffe D."/>
            <person name="MacCallum I."/>
            <person name="Young S."/>
            <person name="Walker B.J."/>
            <person name="Lander E."/>
            <person name="Lindblad-Toh K."/>
        </authorList>
    </citation>
    <scope>NUCLEOTIDE SEQUENCE [LARGE SCALE GENOMIC DNA]</scope>
    <source>
        <strain evidence="15">Wild caught</strain>
    </source>
</reference>
<evidence type="ECO:0000313" key="15">
    <source>
        <dbReference type="Proteomes" id="UP000008672"/>
    </source>
</evidence>
<keyword evidence="5 11" id="KW-0297">G-protein coupled receptor</keyword>
<dbReference type="PROSITE" id="PS00237">
    <property type="entry name" value="G_PROTEIN_RECEP_F1_1"/>
    <property type="match status" value="1"/>
</dbReference>
<evidence type="ECO:0000256" key="9">
    <source>
        <dbReference type="ARBA" id="ARBA00023180"/>
    </source>
</evidence>
<dbReference type="OMA" id="VIMYNSF"/>
<keyword evidence="3 11" id="KW-0812">Transmembrane</keyword>
<keyword evidence="2" id="KW-1003">Cell membrane</keyword>
<evidence type="ECO:0000256" key="7">
    <source>
        <dbReference type="ARBA" id="ARBA00023157"/>
    </source>
</evidence>
<dbReference type="SUPFAM" id="SSF81321">
    <property type="entry name" value="Family A G protein-coupled receptor-like"/>
    <property type="match status" value="1"/>
</dbReference>
<keyword evidence="10 11" id="KW-0807">Transducer</keyword>
<dbReference type="EMBL" id="AFYH01279256">
    <property type="status" value="NOT_ANNOTATED_CDS"/>
    <property type="molecule type" value="Genomic_DNA"/>
</dbReference>
<name>H2ZTA5_LATCH</name>
<reference evidence="14" key="3">
    <citation type="submission" date="2025-09" db="UniProtKB">
        <authorList>
            <consortium name="Ensembl"/>
        </authorList>
    </citation>
    <scope>IDENTIFICATION</scope>
</reference>
<comment type="subcellular location">
    <subcellularLocation>
        <location evidence="1">Cell membrane</location>
        <topology evidence="1">Multi-pass membrane protein</topology>
    </subcellularLocation>
</comment>
<dbReference type="Ensembl" id="ENSLACT00000000629.1">
    <property type="protein sequence ID" value="ENSLACP00000000626.1"/>
    <property type="gene ID" value="ENSLACG00000000558.1"/>
</dbReference>
<organism evidence="14 15">
    <name type="scientific">Latimeria chalumnae</name>
    <name type="common">Coelacanth</name>
    <dbReference type="NCBI Taxonomy" id="7897"/>
    <lineage>
        <taxon>Eukaryota</taxon>
        <taxon>Metazoa</taxon>
        <taxon>Chordata</taxon>
        <taxon>Craniata</taxon>
        <taxon>Vertebrata</taxon>
        <taxon>Euteleostomi</taxon>
        <taxon>Coelacanthiformes</taxon>
        <taxon>Coelacanthidae</taxon>
        <taxon>Latimeria</taxon>
    </lineage>
</organism>
<evidence type="ECO:0000259" key="13">
    <source>
        <dbReference type="PROSITE" id="PS50262"/>
    </source>
</evidence>
<feature type="transmembrane region" description="Helical" evidence="12">
    <location>
        <begin position="185"/>
        <end position="205"/>
    </location>
</feature>
<feature type="transmembrane region" description="Helical" evidence="12">
    <location>
        <begin position="138"/>
        <end position="158"/>
    </location>
</feature>
<evidence type="ECO:0000256" key="8">
    <source>
        <dbReference type="ARBA" id="ARBA00023170"/>
    </source>
</evidence>
<evidence type="ECO:0000256" key="12">
    <source>
        <dbReference type="SAM" id="Phobius"/>
    </source>
</evidence>
<evidence type="ECO:0000256" key="3">
    <source>
        <dbReference type="ARBA" id="ARBA00022692"/>
    </source>
</evidence>
<evidence type="ECO:0000256" key="2">
    <source>
        <dbReference type="ARBA" id="ARBA00022475"/>
    </source>
</evidence>
<dbReference type="InterPro" id="IPR017452">
    <property type="entry name" value="GPCR_Rhodpsn_7TM"/>
</dbReference>
<feature type="transmembrane region" description="Helical" evidence="12">
    <location>
        <begin position="225"/>
        <end position="243"/>
    </location>
</feature>
<dbReference type="AlphaFoldDB" id="H2ZTA5"/>
<dbReference type="PANTHER" id="PTHR24234">
    <property type="entry name" value="LYSOPHOSPHATIDIC ACID RECEPTOR 5/SPHINGOSYLPHOSPHORYLCHOLINE RECEPTOR"/>
    <property type="match status" value="1"/>
</dbReference>
<dbReference type="PRINTS" id="PR00237">
    <property type="entry name" value="GPCRRHODOPSN"/>
</dbReference>
<feature type="domain" description="G-protein coupled receptors family 1 profile" evidence="13">
    <location>
        <begin position="38"/>
        <end position="285"/>
    </location>
</feature>
<evidence type="ECO:0000256" key="11">
    <source>
        <dbReference type="RuleBase" id="RU000688"/>
    </source>
</evidence>
<dbReference type="Pfam" id="PF00001">
    <property type="entry name" value="7tm_1"/>
    <property type="match status" value="1"/>
</dbReference>
<dbReference type="PRINTS" id="PR01649">
    <property type="entry name" value="PSYCHOSINER"/>
</dbReference>
<dbReference type="GeneTree" id="ENSGT00950000183136"/>
<comment type="similarity">
    <text evidence="11">Belongs to the G-protein coupled receptor 1 family.</text>
</comment>
<dbReference type="InterPro" id="IPR005464">
    <property type="entry name" value="Psych_rcpt"/>
</dbReference>
<feature type="transmembrane region" description="Helical" evidence="12">
    <location>
        <begin position="90"/>
        <end position="117"/>
    </location>
</feature>
<dbReference type="PANTHER" id="PTHR24234:SF10">
    <property type="entry name" value="G-PROTEIN COUPLED RECEPTOR 4"/>
    <property type="match status" value="1"/>
</dbReference>
<keyword evidence="9" id="KW-0325">Glycoprotein</keyword>
<keyword evidence="8 11" id="KW-0675">Receptor</keyword>
<dbReference type="Proteomes" id="UP000008672">
    <property type="component" value="Unassembled WGS sequence"/>
</dbReference>
<keyword evidence="15" id="KW-1185">Reference proteome</keyword>
<dbReference type="HOGENOM" id="CLU_009579_8_2_1"/>
<reference evidence="14" key="2">
    <citation type="submission" date="2025-08" db="UniProtKB">
        <authorList>
            <consortium name="Ensembl"/>
        </authorList>
    </citation>
    <scope>IDENTIFICATION</scope>
</reference>
<dbReference type="InterPro" id="IPR000276">
    <property type="entry name" value="GPCR_Rhodpsn"/>
</dbReference>
<keyword evidence="4 12" id="KW-1133">Transmembrane helix</keyword>
<dbReference type="PROSITE" id="PS50262">
    <property type="entry name" value="G_PROTEIN_RECEP_F1_2"/>
    <property type="match status" value="1"/>
</dbReference>
<dbReference type="InParanoid" id="H2ZTA5"/>
<feature type="transmembrane region" description="Helical" evidence="12">
    <location>
        <begin position="56"/>
        <end position="78"/>
    </location>
</feature>
<dbReference type="Gene3D" id="1.20.1070.10">
    <property type="entry name" value="Rhodopsin 7-helix transmembrane proteins"/>
    <property type="match status" value="1"/>
</dbReference>
<sequence length="299" mass="34144">MGKINMNNSTNSCDLPEGGEKVLYVAGYTTLFIIGVPANFMAIYISTLLIRRENELGVYLLNLSISDLMYLLTLPFWINKALAKDSEPVNEILCVIAAVIMYINFYMAATILCYISVDRYLTLVYPFRYYRARTRKTATLLCIFAWTLEITFELIFLYSTEGTTGYRYQMCDEPHQLSNERRNILIFRLIVGFMVPVFVLLLSYFGILRAVWASIATEAAEKKKILILLSALILVYFIAFSPYQTINLIRCLQEHDCTFPKKLTLAYAVSMVLSTVNSTLDPVLYCLISETARADIKNL</sequence>
<feature type="transmembrane region" description="Helical" evidence="12">
    <location>
        <begin position="22"/>
        <end position="44"/>
    </location>
</feature>
<evidence type="ECO:0000256" key="1">
    <source>
        <dbReference type="ARBA" id="ARBA00004651"/>
    </source>
</evidence>
<accession>H2ZTA5</accession>
<evidence type="ECO:0000313" key="14">
    <source>
        <dbReference type="Ensembl" id="ENSLACP00000000626.1"/>
    </source>
</evidence>
<evidence type="ECO:0000256" key="6">
    <source>
        <dbReference type="ARBA" id="ARBA00023136"/>
    </source>
</evidence>
<dbReference type="GO" id="GO:0005886">
    <property type="term" value="C:plasma membrane"/>
    <property type="evidence" value="ECO:0007669"/>
    <property type="project" value="UniProtKB-SubCell"/>
</dbReference>
<evidence type="ECO:0000256" key="4">
    <source>
        <dbReference type="ARBA" id="ARBA00022989"/>
    </source>
</evidence>
<keyword evidence="7" id="KW-1015">Disulfide bond</keyword>
<dbReference type="GO" id="GO:0004930">
    <property type="term" value="F:G protein-coupled receptor activity"/>
    <property type="evidence" value="ECO:0007669"/>
    <property type="project" value="UniProtKB-KW"/>
</dbReference>
<protein>
    <recommendedName>
        <fullName evidence="13">G-protein coupled receptors family 1 profile domain-containing protein</fullName>
    </recommendedName>
</protein>
<evidence type="ECO:0000256" key="5">
    <source>
        <dbReference type="ARBA" id="ARBA00023040"/>
    </source>
</evidence>
<proteinExistence type="inferred from homology"/>
<keyword evidence="6 12" id="KW-0472">Membrane</keyword>
<dbReference type="eggNOG" id="ENOG502QQJA">
    <property type="taxonomic scope" value="Eukaryota"/>
</dbReference>